<dbReference type="FunFam" id="3.30.160.60:FF:000125">
    <property type="entry name" value="Putative zinc finger protein 143"/>
    <property type="match status" value="1"/>
</dbReference>
<evidence type="ECO:0000256" key="5">
    <source>
        <dbReference type="ARBA" id="ARBA00022833"/>
    </source>
</evidence>
<dbReference type="Pfam" id="PF00096">
    <property type="entry name" value="zf-C2H2"/>
    <property type="match status" value="3"/>
</dbReference>
<keyword evidence="3" id="KW-0677">Repeat</keyword>
<evidence type="ECO:0000256" key="4">
    <source>
        <dbReference type="ARBA" id="ARBA00022771"/>
    </source>
</evidence>
<dbReference type="PANTHER" id="PTHR46179">
    <property type="entry name" value="ZINC FINGER PROTEIN"/>
    <property type="match status" value="1"/>
</dbReference>
<dbReference type="Gene3D" id="3.30.160.60">
    <property type="entry name" value="Classic Zinc Finger"/>
    <property type="match status" value="10"/>
</dbReference>
<protein>
    <recommendedName>
        <fullName evidence="10">C2H2-type domain-containing protein</fullName>
    </recommendedName>
</protein>
<feature type="domain" description="C2H2-type" evidence="10">
    <location>
        <begin position="652"/>
        <end position="681"/>
    </location>
</feature>
<dbReference type="Proteomes" id="UP000759131">
    <property type="component" value="Unassembled WGS sequence"/>
</dbReference>
<feature type="domain" description="C2H2-type" evidence="10">
    <location>
        <begin position="622"/>
        <end position="651"/>
    </location>
</feature>
<feature type="domain" description="C2H2-type" evidence="10">
    <location>
        <begin position="682"/>
        <end position="706"/>
    </location>
</feature>
<dbReference type="SUPFAM" id="SSF57667">
    <property type="entry name" value="beta-beta-alpha zinc fingers"/>
    <property type="match status" value="7"/>
</dbReference>
<dbReference type="InterPro" id="IPR013087">
    <property type="entry name" value="Znf_C2H2_type"/>
</dbReference>
<evidence type="ECO:0000256" key="1">
    <source>
        <dbReference type="ARBA" id="ARBA00004123"/>
    </source>
</evidence>
<feature type="domain" description="C2H2-type" evidence="10">
    <location>
        <begin position="553"/>
        <end position="583"/>
    </location>
</feature>
<dbReference type="PANTHER" id="PTHR46179:SF13">
    <property type="entry name" value="C2H2-TYPE DOMAIN-CONTAINING PROTEIN"/>
    <property type="match status" value="1"/>
</dbReference>
<keyword evidence="12" id="KW-1185">Reference proteome</keyword>
<keyword evidence="8" id="KW-0539">Nucleus</keyword>
<feature type="domain" description="C2H2-type" evidence="10">
    <location>
        <begin position="271"/>
        <end position="302"/>
    </location>
</feature>
<accession>A0A7R9PYV5</accession>
<evidence type="ECO:0000313" key="11">
    <source>
        <dbReference type="EMBL" id="CAD7625104.1"/>
    </source>
</evidence>
<keyword evidence="6" id="KW-0805">Transcription regulation</keyword>
<dbReference type="PROSITE" id="PS50157">
    <property type="entry name" value="ZINC_FINGER_C2H2_2"/>
    <property type="match status" value="14"/>
</dbReference>
<dbReference type="AlphaFoldDB" id="A0A7R9PYV5"/>
<feature type="domain" description="C2H2-type" evidence="10">
    <location>
        <begin position="460"/>
        <end position="488"/>
    </location>
</feature>
<feature type="domain" description="C2H2-type" evidence="10">
    <location>
        <begin position="339"/>
        <end position="367"/>
    </location>
</feature>
<feature type="domain" description="C2H2-type" evidence="10">
    <location>
        <begin position="372"/>
        <end position="401"/>
    </location>
</feature>
<dbReference type="InterPro" id="IPR036236">
    <property type="entry name" value="Znf_C2H2_sf"/>
</dbReference>
<evidence type="ECO:0000313" key="12">
    <source>
        <dbReference type="Proteomes" id="UP000759131"/>
    </source>
</evidence>
<organism evidence="11">
    <name type="scientific">Medioppia subpectinata</name>
    <dbReference type="NCBI Taxonomy" id="1979941"/>
    <lineage>
        <taxon>Eukaryota</taxon>
        <taxon>Metazoa</taxon>
        <taxon>Ecdysozoa</taxon>
        <taxon>Arthropoda</taxon>
        <taxon>Chelicerata</taxon>
        <taxon>Arachnida</taxon>
        <taxon>Acari</taxon>
        <taxon>Acariformes</taxon>
        <taxon>Sarcoptiformes</taxon>
        <taxon>Oribatida</taxon>
        <taxon>Brachypylina</taxon>
        <taxon>Oppioidea</taxon>
        <taxon>Oppiidae</taxon>
        <taxon>Medioppia</taxon>
    </lineage>
</organism>
<evidence type="ECO:0000259" key="10">
    <source>
        <dbReference type="PROSITE" id="PS50157"/>
    </source>
</evidence>
<keyword evidence="7" id="KW-0804">Transcription</keyword>
<dbReference type="SMART" id="SM00355">
    <property type="entry name" value="ZnF_C2H2"/>
    <property type="match status" value="16"/>
</dbReference>
<evidence type="ECO:0000256" key="8">
    <source>
        <dbReference type="ARBA" id="ARBA00023242"/>
    </source>
</evidence>
<evidence type="ECO:0000256" key="3">
    <source>
        <dbReference type="ARBA" id="ARBA00022737"/>
    </source>
</evidence>
<keyword evidence="4 9" id="KW-0863">Zinc-finger</keyword>
<dbReference type="GO" id="GO:0005634">
    <property type="term" value="C:nucleus"/>
    <property type="evidence" value="ECO:0007669"/>
    <property type="project" value="UniProtKB-SubCell"/>
</dbReference>
<feature type="domain" description="C2H2-type" evidence="10">
    <location>
        <begin position="592"/>
        <end position="621"/>
    </location>
</feature>
<dbReference type="InterPro" id="IPR051061">
    <property type="entry name" value="Zinc_finger_trans_reg"/>
</dbReference>
<comment type="subcellular location">
    <subcellularLocation>
        <location evidence="1">Nucleus</location>
    </subcellularLocation>
</comment>
<keyword evidence="5" id="KW-0862">Zinc</keyword>
<dbReference type="EMBL" id="OC857381">
    <property type="protein sequence ID" value="CAD7625104.1"/>
    <property type="molecule type" value="Genomic_DNA"/>
</dbReference>
<feature type="domain" description="C2H2-type" evidence="10">
    <location>
        <begin position="308"/>
        <end position="338"/>
    </location>
</feature>
<proteinExistence type="predicted"/>
<evidence type="ECO:0000256" key="2">
    <source>
        <dbReference type="ARBA" id="ARBA00022723"/>
    </source>
</evidence>
<dbReference type="EMBL" id="CAJPIZ010002806">
    <property type="protein sequence ID" value="CAG2105534.1"/>
    <property type="molecule type" value="Genomic_DNA"/>
</dbReference>
<feature type="domain" description="C2H2-type" evidence="10">
    <location>
        <begin position="429"/>
        <end position="459"/>
    </location>
</feature>
<feature type="domain" description="C2H2-type" evidence="10">
    <location>
        <begin position="523"/>
        <end position="552"/>
    </location>
</feature>
<sequence length="770" mass="89016">MSRKSDNEVLIESLETQYKTVITDGCAQQTALMGADTTTTAAHMWPLITQIVATNQSIVNRNGTQEDAYIEDTNEWAIREEMVVVKEEKECDIESTEDKPLTADDIVNDRQIIEADTGSDGCVDNINDEKEIKKETDDTDCKPIITDEYIADRTVTTDICPLVTEIHAINHSIADTFLTQEDGYIADTNEWPIPEEVVVKEEVNEGEGESALVMSASVLRQQMADKADRFTDLSTSLPLKLFACDYEDCDFRAINQSLLDSHRESHKTSDLFCGYDDCGRSFMHERALKIHQNKSGHFNDTDDMGPPYGCQWPDCAKAFMAKWLLKRHVDQVHKGVRQFECDDCPQRFAKKSSLCEHRRQKHSLEPIVKKVFQCDHNDCQFETNISGSLRRHRKSHLNIKEFVCEETTSFVTNGDLKRNMRPHSDERPHRCQWPDCRKDFTTLWKLKRHMDQVHKGVRPFACHDCPKWFQSCSHLRKHRRQKHSLEPIVKKVFKCDFIGCEFETTGSSALNDHKKRHLNIKEFVCEETDCAASFITNGDLMRHMRSHSDERPHRCDWPGCESAYKQANTLTNHKRKHHTRDEHSDGSDNKRFKCDVSDCSYGSNSRSSFVSHELKHQNVRPFVCEETDCGKSFHRKDSLNRHKLCHSDERPYRCDWPGCESAYKLGPHLADHRRTHTGEREYKCPFAGCGKCYATRSILNTHKNNHKHPYVCHWPECDQTFAYNSCLKAHMNEHQGIRPHKCYFNGCDKSYFSKPSLNSHLKKVHKMVLS</sequence>
<evidence type="ECO:0000256" key="7">
    <source>
        <dbReference type="ARBA" id="ARBA00023163"/>
    </source>
</evidence>
<reference evidence="11" key="1">
    <citation type="submission" date="2020-11" db="EMBL/GenBank/DDBJ databases">
        <authorList>
            <person name="Tran Van P."/>
        </authorList>
    </citation>
    <scope>NUCLEOTIDE SEQUENCE</scope>
</reference>
<dbReference type="GO" id="GO:0008270">
    <property type="term" value="F:zinc ion binding"/>
    <property type="evidence" value="ECO:0007669"/>
    <property type="project" value="UniProtKB-KW"/>
</dbReference>
<feature type="domain" description="C2H2-type" evidence="10">
    <location>
        <begin position="710"/>
        <end position="739"/>
    </location>
</feature>
<dbReference type="PROSITE" id="PS00028">
    <property type="entry name" value="ZINC_FINGER_C2H2_1"/>
    <property type="match status" value="11"/>
</dbReference>
<name>A0A7R9PYV5_9ACAR</name>
<dbReference type="OrthoDB" id="6407147at2759"/>
<evidence type="ECO:0000256" key="9">
    <source>
        <dbReference type="PROSITE-ProRule" id="PRU00042"/>
    </source>
</evidence>
<keyword evidence="2" id="KW-0479">Metal-binding</keyword>
<dbReference type="GO" id="GO:0006357">
    <property type="term" value="P:regulation of transcription by RNA polymerase II"/>
    <property type="evidence" value="ECO:0007669"/>
    <property type="project" value="TreeGrafter"/>
</dbReference>
<evidence type="ECO:0000256" key="6">
    <source>
        <dbReference type="ARBA" id="ARBA00023015"/>
    </source>
</evidence>
<gene>
    <name evidence="11" type="ORF">OSB1V03_LOCUS5540</name>
</gene>
<feature type="domain" description="C2H2-type" evidence="10">
    <location>
        <begin position="740"/>
        <end position="765"/>
    </location>
</feature>